<sequence>MSRPLFSVPRTLAVTAVAALALAGCGSGDGANSGAASTDSSGYSLVKPGTLTVCTHLAYKPFEFPDASGKIVGFDVDLLDMVAKDMGLTQETVDVPFDQIWSGAALQSGRCDLGAAGMTMTPERANSVLFSEPYFDAEQALITKKGSGITNLAQMRGKKLGVQTDTTGQKYGQENAEANGYEVVVFDDLPSTVNAVKAGNVDAAVNDNGVLYDFTKENPDTEVVTEFHTGEKYGIAARKDQPSGQKLIDEVNKVLQASKADGRYKETYEKWFGTAPQSAGETADASSSPSDAPTSVTTTAG</sequence>
<evidence type="ECO:0000256" key="1">
    <source>
        <dbReference type="ARBA" id="ARBA00004196"/>
    </source>
</evidence>
<dbReference type="STRING" id="1089455.MOPEL_132_00120"/>
<feature type="compositionally biased region" description="Low complexity" evidence="5">
    <location>
        <begin position="282"/>
        <end position="301"/>
    </location>
</feature>
<feature type="chain" id="PRO_5038452424" evidence="6">
    <location>
        <begin position="24"/>
        <end position="301"/>
    </location>
</feature>
<accession>H5UV87</accession>
<evidence type="ECO:0000256" key="5">
    <source>
        <dbReference type="SAM" id="MobiDB-lite"/>
    </source>
</evidence>
<name>H5UV87_9MICO</name>
<gene>
    <name evidence="8" type="ORF">MOPEL_132_00120</name>
</gene>
<dbReference type="Gene3D" id="3.40.190.10">
    <property type="entry name" value="Periplasmic binding protein-like II"/>
    <property type="match status" value="2"/>
</dbReference>
<organism evidence="8 9">
    <name type="scientific">Mobilicoccus pelagius NBRC 104925</name>
    <dbReference type="NCBI Taxonomy" id="1089455"/>
    <lineage>
        <taxon>Bacteria</taxon>
        <taxon>Bacillati</taxon>
        <taxon>Actinomycetota</taxon>
        <taxon>Actinomycetes</taxon>
        <taxon>Micrococcales</taxon>
        <taxon>Dermatophilaceae</taxon>
        <taxon>Mobilicoccus</taxon>
    </lineage>
</organism>
<proteinExistence type="inferred from homology"/>
<evidence type="ECO:0000313" key="9">
    <source>
        <dbReference type="Proteomes" id="UP000004367"/>
    </source>
</evidence>
<dbReference type="AlphaFoldDB" id="H5UV87"/>
<keyword evidence="3 6" id="KW-0732">Signal</keyword>
<evidence type="ECO:0000256" key="3">
    <source>
        <dbReference type="ARBA" id="ARBA00022729"/>
    </source>
</evidence>
<feature type="signal peptide" evidence="6">
    <location>
        <begin position="1"/>
        <end position="23"/>
    </location>
</feature>
<dbReference type="Pfam" id="PF00497">
    <property type="entry name" value="SBP_bac_3"/>
    <property type="match status" value="1"/>
</dbReference>
<evidence type="ECO:0000256" key="4">
    <source>
        <dbReference type="RuleBase" id="RU003744"/>
    </source>
</evidence>
<comment type="caution">
    <text evidence="8">The sequence shown here is derived from an EMBL/GenBank/DDBJ whole genome shotgun (WGS) entry which is preliminary data.</text>
</comment>
<dbReference type="InterPro" id="IPR001638">
    <property type="entry name" value="Solute-binding_3/MltF_N"/>
</dbReference>
<dbReference type="Proteomes" id="UP000004367">
    <property type="component" value="Unassembled WGS sequence"/>
</dbReference>
<dbReference type="RefSeq" id="WP_009483488.1">
    <property type="nucleotide sequence ID" value="NZ_BAFE01000091.1"/>
</dbReference>
<dbReference type="SMART" id="SM00062">
    <property type="entry name" value="PBPb"/>
    <property type="match status" value="1"/>
</dbReference>
<comment type="subcellular location">
    <subcellularLocation>
        <location evidence="1">Cell envelope</location>
    </subcellularLocation>
</comment>
<dbReference type="SUPFAM" id="SSF53850">
    <property type="entry name" value="Periplasmic binding protein-like II"/>
    <property type="match status" value="1"/>
</dbReference>
<feature type="region of interest" description="Disordered" evidence="5">
    <location>
        <begin position="273"/>
        <end position="301"/>
    </location>
</feature>
<feature type="domain" description="Solute-binding protein family 3/N-terminal" evidence="7">
    <location>
        <begin position="50"/>
        <end position="275"/>
    </location>
</feature>
<dbReference type="CDD" id="cd13624">
    <property type="entry name" value="PBP2_Arg_Lys_His"/>
    <property type="match status" value="1"/>
</dbReference>
<dbReference type="PROSITE" id="PS01039">
    <property type="entry name" value="SBP_BACTERIAL_3"/>
    <property type="match status" value="1"/>
</dbReference>
<keyword evidence="9" id="KW-1185">Reference proteome</keyword>
<protein>
    <submittedName>
        <fullName evidence="8">Putative amino acid ABC transporter substrate-binding protein</fullName>
    </submittedName>
</protein>
<dbReference type="PANTHER" id="PTHR35936:SF17">
    <property type="entry name" value="ARGININE-BINDING EXTRACELLULAR PROTEIN ARTP"/>
    <property type="match status" value="1"/>
</dbReference>
<dbReference type="PROSITE" id="PS51257">
    <property type="entry name" value="PROKAR_LIPOPROTEIN"/>
    <property type="match status" value="1"/>
</dbReference>
<reference evidence="8 9" key="1">
    <citation type="submission" date="2012-02" db="EMBL/GenBank/DDBJ databases">
        <title>Whole genome shotgun sequence of Mobilicoccus pelagius NBRC 104925.</title>
        <authorList>
            <person name="Yoshida Y."/>
            <person name="Hosoyama A."/>
            <person name="Tsuchikane K."/>
            <person name="Katsumata H."/>
            <person name="Yamazaki S."/>
            <person name="Fujita N."/>
        </authorList>
    </citation>
    <scope>NUCLEOTIDE SEQUENCE [LARGE SCALE GENOMIC DNA]</scope>
    <source>
        <strain evidence="8 9">NBRC 104925</strain>
    </source>
</reference>
<dbReference type="InterPro" id="IPR018313">
    <property type="entry name" value="SBP_3_CS"/>
</dbReference>
<evidence type="ECO:0000256" key="2">
    <source>
        <dbReference type="ARBA" id="ARBA00010333"/>
    </source>
</evidence>
<dbReference type="OrthoDB" id="8454826at2"/>
<dbReference type="eggNOG" id="COG0834">
    <property type="taxonomic scope" value="Bacteria"/>
</dbReference>
<dbReference type="EMBL" id="BAFE01000091">
    <property type="protein sequence ID" value="GAB49645.1"/>
    <property type="molecule type" value="Genomic_DNA"/>
</dbReference>
<comment type="similarity">
    <text evidence="2 4">Belongs to the bacterial solute-binding protein 3 family.</text>
</comment>
<dbReference type="PANTHER" id="PTHR35936">
    <property type="entry name" value="MEMBRANE-BOUND LYTIC MUREIN TRANSGLYCOSYLASE F"/>
    <property type="match status" value="1"/>
</dbReference>
<evidence type="ECO:0000259" key="7">
    <source>
        <dbReference type="SMART" id="SM00062"/>
    </source>
</evidence>
<evidence type="ECO:0000256" key="6">
    <source>
        <dbReference type="SAM" id="SignalP"/>
    </source>
</evidence>
<evidence type="ECO:0000313" key="8">
    <source>
        <dbReference type="EMBL" id="GAB49645.1"/>
    </source>
</evidence>
<dbReference type="GO" id="GO:0030313">
    <property type="term" value="C:cell envelope"/>
    <property type="evidence" value="ECO:0007669"/>
    <property type="project" value="UniProtKB-SubCell"/>
</dbReference>